<dbReference type="Proteomes" id="UP000249720">
    <property type="component" value="Unassembled WGS sequence"/>
</dbReference>
<accession>A0A2W7SRL7</accession>
<comment type="caution">
    <text evidence="9">The sequence shown here is derived from an EMBL/GenBank/DDBJ whole genome shotgun (WGS) entry which is preliminary data.</text>
</comment>
<sequence>MPSITIIIIAITSIISFLAFSNERLIDDLIFYPPAITYQHQWYRFVTCGFIHADLMHLAFNMYAFYMFGDAIENFFVTIYGERGKPLFLILYVTALIVCLLPTYFKNATNYAYKSLGASGAVSAVVFAFVFLAPTQPLSLLFIPIEFPAFLFGIVYLVISAYLSRKGNSRINHSAHFWGAIYGIVFLIITAHFLSPFNPVGHFINEVSNYFK</sequence>
<dbReference type="RefSeq" id="WP_111293136.1">
    <property type="nucleotide sequence ID" value="NZ_QKZV01000001.1"/>
</dbReference>
<reference evidence="9 10" key="1">
    <citation type="submission" date="2018-06" db="EMBL/GenBank/DDBJ databases">
        <title>Genomic Encyclopedia of Archaeal and Bacterial Type Strains, Phase II (KMG-II): from individual species to whole genera.</title>
        <authorList>
            <person name="Goeker M."/>
        </authorList>
    </citation>
    <scope>NUCLEOTIDE SEQUENCE [LARGE SCALE GENOMIC DNA]</scope>
    <source>
        <strain evidence="9 10">DSM 23241</strain>
    </source>
</reference>
<dbReference type="AlphaFoldDB" id="A0A2W7SRL7"/>
<dbReference type="InterPro" id="IPR022764">
    <property type="entry name" value="Peptidase_S54_rhomboid_dom"/>
</dbReference>
<dbReference type="OrthoDB" id="9807874at2"/>
<organism evidence="9 10">
    <name type="scientific">Hydrotalea sandarakina</name>
    <dbReference type="NCBI Taxonomy" id="1004304"/>
    <lineage>
        <taxon>Bacteria</taxon>
        <taxon>Pseudomonadati</taxon>
        <taxon>Bacteroidota</taxon>
        <taxon>Chitinophagia</taxon>
        <taxon>Chitinophagales</taxon>
        <taxon>Chitinophagaceae</taxon>
        <taxon>Hydrotalea</taxon>
    </lineage>
</organism>
<dbReference type="EMBL" id="QKZV01000001">
    <property type="protein sequence ID" value="PZX65665.1"/>
    <property type="molecule type" value="Genomic_DNA"/>
</dbReference>
<evidence type="ECO:0000259" key="8">
    <source>
        <dbReference type="Pfam" id="PF01694"/>
    </source>
</evidence>
<keyword evidence="4" id="KW-0378">Hydrolase</keyword>
<feature type="transmembrane region" description="Helical" evidence="7">
    <location>
        <begin position="116"/>
        <end position="134"/>
    </location>
</feature>
<feature type="transmembrane region" description="Helical" evidence="7">
    <location>
        <begin position="6"/>
        <end position="22"/>
    </location>
</feature>
<feature type="domain" description="Peptidase S54 rhomboid" evidence="8">
    <location>
        <begin position="40"/>
        <end position="190"/>
    </location>
</feature>
<evidence type="ECO:0000256" key="7">
    <source>
        <dbReference type="SAM" id="Phobius"/>
    </source>
</evidence>
<keyword evidence="5 7" id="KW-1133">Transmembrane helix</keyword>
<dbReference type="InterPro" id="IPR050925">
    <property type="entry name" value="Rhomboid_protease_S54"/>
</dbReference>
<dbReference type="InterPro" id="IPR035952">
    <property type="entry name" value="Rhomboid-like_sf"/>
</dbReference>
<proteinExistence type="inferred from homology"/>
<keyword evidence="6 7" id="KW-0472">Membrane</keyword>
<keyword evidence="10" id="KW-1185">Reference proteome</keyword>
<evidence type="ECO:0000313" key="9">
    <source>
        <dbReference type="EMBL" id="PZX65665.1"/>
    </source>
</evidence>
<dbReference type="PANTHER" id="PTHR43731:SF14">
    <property type="entry name" value="PRESENILIN-ASSOCIATED RHOMBOID-LIKE PROTEIN, MITOCHONDRIAL"/>
    <property type="match status" value="1"/>
</dbReference>
<gene>
    <name evidence="9" type="ORF">LX80_00155</name>
</gene>
<dbReference type="Pfam" id="PF01694">
    <property type="entry name" value="Rhomboid"/>
    <property type="match status" value="1"/>
</dbReference>
<feature type="transmembrane region" description="Helical" evidence="7">
    <location>
        <begin position="42"/>
        <end position="66"/>
    </location>
</feature>
<keyword evidence="9" id="KW-0645">Protease</keyword>
<dbReference type="PANTHER" id="PTHR43731">
    <property type="entry name" value="RHOMBOID PROTEASE"/>
    <property type="match status" value="1"/>
</dbReference>
<dbReference type="Gene3D" id="1.20.1540.10">
    <property type="entry name" value="Rhomboid-like"/>
    <property type="match status" value="1"/>
</dbReference>
<comment type="similarity">
    <text evidence="2">Belongs to the peptidase S54 family.</text>
</comment>
<evidence type="ECO:0000256" key="3">
    <source>
        <dbReference type="ARBA" id="ARBA00022692"/>
    </source>
</evidence>
<evidence type="ECO:0000256" key="5">
    <source>
        <dbReference type="ARBA" id="ARBA00022989"/>
    </source>
</evidence>
<comment type="subcellular location">
    <subcellularLocation>
        <location evidence="1">Membrane</location>
        <topology evidence="1">Multi-pass membrane protein</topology>
    </subcellularLocation>
</comment>
<evidence type="ECO:0000313" key="10">
    <source>
        <dbReference type="Proteomes" id="UP000249720"/>
    </source>
</evidence>
<dbReference type="GO" id="GO:0006508">
    <property type="term" value="P:proteolysis"/>
    <property type="evidence" value="ECO:0007669"/>
    <property type="project" value="UniProtKB-KW"/>
</dbReference>
<dbReference type="GO" id="GO:0016020">
    <property type="term" value="C:membrane"/>
    <property type="evidence" value="ECO:0007669"/>
    <property type="project" value="UniProtKB-SubCell"/>
</dbReference>
<evidence type="ECO:0000256" key="1">
    <source>
        <dbReference type="ARBA" id="ARBA00004141"/>
    </source>
</evidence>
<feature type="transmembrane region" description="Helical" evidence="7">
    <location>
        <begin position="175"/>
        <end position="194"/>
    </location>
</feature>
<evidence type="ECO:0000256" key="2">
    <source>
        <dbReference type="ARBA" id="ARBA00009045"/>
    </source>
</evidence>
<evidence type="ECO:0000256" key="6">
    <source>
        <dbReference type="ARBA" id="ARBA00023136"/>
    </source>
</evidence>
<protein>
    <submittedName>
        <fullName evidence="9">Membrane associated rhomboid family serine protease</fullName>
    </submittedName>
</protein>
<dbReference type="GO" id="GO:0004252">
    <property type="term" value="F:serine-type endopeptidase activity"/>
    <property type="evidence" value="ECO:0007669"/>
    <property type="project" value="InterPro"/>
</dbReference>
<keyword evidence="3 7" id="KW-0812">Transmembrane</keyword>
<feature type="transmembrane region" description="Helical" evidence="7">
    <location>
        <begin position="140"/>
        <end position="163"/>
    </location>
</feature>
<evidence type="ECO:0000256" key="4">
    <source>
        <dbReference type="ARBA" id="ARBA00022801"/>
    </source>
</evidence>
<feature type="transmembrane region" description="Helical" evidence="7">
    <location>
        <begin position="86"/>
        <end position="104"/>
    </location>
</feature>
<dbReference type="SUPFAM" id="SSF144091">
    <property type="entry name" value="Rhomboid-like"/>
    <property type="match status" value="1"/>
</dbReference>
<name>A0A2W7SRL7_9BACT</name>